<comment type="caution">
    <text evidence="1">The sequence shown here is derived from an EMBL/GenBank/DDBJ whole genome shotgun (WGS) entry which is preliminary data.</text>
</comment>
<gene>
    <name evidence="1" type="ORF">C8F04DRAFT_947300</name>
</gene>
<reference evidence="1" key="1">
    <citation type="submission" date="2023-03" db="EMBL/GenBank/DDBJ databases">
        <title>Massive genome expansion in bonnet fungi (Mycena s.s.) driven by repeated elements and novel gene families across ecological guilds.</title>
        <authorList>
            <consortium name="Lawrence Berkeley National Laboratory"/>
            <person name="Harder C.B."/>
            <person name="Miyauchi S."/>
            <person name="Viragh M."/>
            <person name="Kuo A."/>
            <person name="Thoen E."/>
            <person name="Andreopoulos B."/>
            <person name="Lu D."/>
            <person name="Skrede I."/>
            <person name="Drula E."/>
            <person name="Henrissat B."/>
            <person name="Morin E."/>
            <person name="Kohler A."/>
            <person name="Barry K."/>
            <person name="LaButti K."/>
            <person name="Morin E."/>
            <person name="Salamov A."/>
            <person name="Lipzen A."/>
            <person name="Mereny Z."/>
            <person name="Hegedus B."/>
            <person name="Baldrian P."/>
            <person name="Stursova M."/>
            <person name="Weitz H."/>
            <person name="Taylor A."/>
            <person name="Grigoriev I.V."/>
            <person name="Nagy L.G."/>
            <person name="Martin F."/>
            <person name="Kauserud H."/>
        </authorList>
    </citation>
    <scope>NUCLEOTIDE SEQUENCE</scope>
    <source>
        <strain evidence="1">CBHHK200</strain>
    </source>
</reference>
<dbReference type="Proteomes" id="UP001218188">
    <property type="component" value="Unassembled WGS sequence"/>
</dbReference>
<name>A0AAD6XAL5_9AGAR</name>
<dbReference type="AlphaFoldDB" id="A0AAD6XAL5"/>
<evidence type="ECO:0000313" key="1">
    <source>
        <dbReference type="EMBL" id="KAJ7041435.1"/>
    </source>
</evidence>
<evidence type="ECO:0000313" key="2">
    <source>
        <dbReference type="Proteomes" id="UP001218188"/>
    </source>
</evidence>
<proteinExistence type="predicted"/>
<keyword evidence="2" id="KW-1185">Reference proteome</keyword>
<sequence>DLLFKFNAQHDCQYFSWPLTETAGPQQERLESKKSQKLINNADATRFLLNMHALHNAH</sequence>
<organism evidence="1 2">
    <name type="scientific">Mycena alexandri</name>
    <dbReference type="NCBI Taxonomy" id="1745969"/>
    <lineage>
        <taxon>Eukaryota</taxon>
        <taxon>Fungi</taxon>
        <taxon>Dikarya</taxon>
        <taxon>Basidiomycota</taxon>
        <taxon>Agaricomycotina</taxon>
        <taxon>Agaricomycetes</taxon>
        <taxon>Agaricomycetidae</taxon>
        <taxon>Agaricales</taxon>
        <taxon>Marasmiineae</taxon>
        <taxon>Mycenaceae</taxon>
        <taxon>Mycena</taxon>
    </lineage>
</organism>
<protein>
    <submittedName>
        <fullName evidence="1">Uncharacterized protein</fullName>
    </submittedName>
</protein>
<dbReference type="EMBL" id="JARJCM010000017">
    <property type="protein sequence ID" value="KAJ7041435.1"/>
    <property type="molecule type" value="Genomic_DNA"/>
</dbReference>
<feature type="non-terminal residue" evidence="1">
    <location>
        <position position="1"/>
    </location>
</feature>
<accession>A0AAD6XAL5</accession>